<name>Q22AH6_TETTS</name>
<dbReference type="HOGENOM" id="CLU_000207_0_0_1"/>
<feature type="compositionally biased region" description="Basic and acidic residues" evidence="3">
    <location>
        <begin position="2704"/>
        <end position="2717"/>
    </location>
</feature>
<evidence type="ECO:0000256" key="4">
    <source>
        <dbReference type="SAM" id="Phobius"/>
    </source>
</evidence>
<dbReference type="OrthoDB" id="300855at2759"/>
<dbReference type="Proteomes" id="UP000009168">
    <property type="component" value="Unassembled WGS sequence"/>
</dbReference>
<dbReference type="GeneID" id="7832198"/>
<feature type="coiled-coil region" evidence="2">
    <location>
        <begin position="661"/>
        <end position="695"/>
    </location>
</feature>
<feature type="compositionally biased region" description="Polar residues" evidence="3">
    <location>
        <begin position="2769"/>
        <end position="2778"/>
    </location>
</feature>
<dbReference type="EMBL" id="GG662483">
    <property type="protein sequence ID" value="EAR82298.2"/>
    <property type="molecule type" value="Genomic_DNA"/>
</dbReference>
<keyword evidence="4" id="KW-1133">Transmembrane helix</keyword>
<protein>
    <submittedName>
        <fullName evidence="6">IP3 receptor calcium ion channel protein</fullName>
    </submittedName>
</protein>
<feature type="compositionally biased region" description="Acidic residues" evidence="3">
    <location>
        <begin position="2718"/>
        <end position="2728"/>
    </location>
</feature>
<evidence type="ECO:0000313" key="7">
    <source>
        <dbReference type="Proteomes" id="UP000009168"/>
    </source>
</evidence>
<dbReference type="PROSITE" id="PS50919">
    <property type="entry name" value="MIR"/>
    <property type="match status" value="1"/>
</dbReference>
<feature type="transmembrane region" description="Helical" evidence="4">
    <location>
        <begin position="3190"/>
        <end position="3215"/>
    </location>
</feature>
<dbReference type="RefSeq" id="XP_001029961.2">
    <property type="nucleotide sequence ID" value="XM_001029961.2"/>
</dbReference>
<feature type="region of interest" description="Disordered" evidence="3">
    <location>
        <begin position="2702"/>
        <end position="2728"/>
    </location>
</feature>
<reference evidence="7" key="1">
    <citation type="journal article" date="2006" name="PLoS Biol.">
        <title>Macronuclear genome sequence of the ciliate Tetrahymena thermophila, a model eukaryote.</title>
        <authorList>
            <person name="Eisen J.A."/>
            <person name="Coyne R.S."/>
            <person name="Wu M."/>
            <person name="Wu D."/>
            <person name="Thiagarajan M."/>
            <person name="Wortman J.R."/>
            <person name="Badger J.H."/>
            <person name="Ren Q."/>
            <person name="Amedeo P."/>
            <person name="Jones K.M."/>
            <person name="Tallon L.J."/>
            <person name="Delcher A.L."/>
            <person name="Salzberg S.L."/>
            <person name="Silva J.C."/>
            <person name="Haas B.J."/>
            <person name="Majoros W.H."/>
            <person name="Farzad M."/>
            <person name="Carlton J.M."/>
            <person name="Smith R.K. Jr."/>
            <person name="Garg J."/>
            <person name="Pearlman R.E."/>
            <person name="Karrer K.M."/>
            <person name="Sun L."/>
            <person name="Manning G."/>
            <person name="Elde N.C."/>
            <person name="Turkewitz A.P."/>
            <person name="Asai D.J."/>
            <person name="Wilkes D.E."/>
            <person name="Wang Y."/>
            <person name="Cai H."/>
            <person name="Collins K."/>
            <person name="Stewart B.A."/>
            <person name="Lee S.R."/>
            <person name="Wilamowska K."/>
            <person name="Weinberg Z."/>
            <person name="Ruzzo W.L."/>
            <person name="Wloga D."/>
            <person name="Gaertig J."/>
            <person name="Frankel J."/>
            <person name="Tsao C.-C."/>
            <person name="Gorovsky M.A."/>
            <person name="Keeling P.J."/>
            <person name="Waller R.F."/>
            <person name="Patron N.J."/>
            <person name="Cherry J.M."/>
            <person name="Stover N.A."/>
            <person name="Krieger C.J."/>
            <person name="del Toro C."/>
            <person name="Ryder H.F."/>
            <person name="Williamson S.C."/>
            <person name="Barbeau R.A."/>
            <person name="Hamilton E.P."/>
            <person name="Orias E."/>
        </authorList>
    </citation>
    <scope>NUCLEOTIDE SEQUENCE [LARGE SCALE GENOMIC DNA]</scope>
    <source>
        <strain evidence="7">SB210</strain>
    </source>
</reference>
<dbReference type="Pfam" id="PF08709">
    <property type="entry name" value="Ins145_P3_rec"/>
    <property type="match status" value="1"/>
</dbReference>
<sequence>MRSNKKLLHYGALVSIIIPENQGMFLYSDGFIKNNIRAESFTYGETDFYGCLFLITPKYETKMLTSMNKQNIQDDYSQINQKNFDLLVRELETNDMIFQKNKGKAISYGEEFQLLHFKSRKFLSINQDSQGGELQNNYTLRLSEISNEKTLFKVGAAFKHQSDSSKVVKFEDLIHFCCCPDREAFVYYVKKKDKVSFNKPMILKSQVDMNQSQDFTKSLNNQSYSEISSVYNDQQGDDQKYQFYVGYDKKCYFKLKYFSELEQNTNQIFFGDIFCINSYENSTFLQCLVTTKQSEPQRQPKIIAEKTQLIHIQKLKDDLKVQRDRHNNAILFFQESNNFDYNSSLSLWKIEGKEMNTGGFIYEGDLFRLKNIKTNMYLMVKSKEQIKSQELKREFLERTKNIDYLDKKEELYPQFLIYLVSHVIQPSVYEQSGRDIFLIDQSQSESGTVSFQYTDEDTLFTFEKVSNQQVQTEGNNISPLKYEDFFRIKHFKTQQYFTEYIKKEIEQGDDSGFEQLLRQKYFTIKMKPSVEKREVFKLYKSQHQEIWETTFMLSCIPVIRKRTKDLKNLKSFIIHQKSNTSDKQFDKFRQKIKNLNLCLKMLHEFCYDENERMQDMQLDVLSLEIGLVNGKRQKLLKQYDLITDCARIIKEIDKTFYVKNKILTKNKIEQVENKNEQVENKIDQVENNIEEVQETLILIYQFLIKASFNNPDNQLECAKYFPLMVEHIGLNVEAEKCIRYILADNIKLLQSVDQPLVKSRCFLGDEQEGQKQYVEFNRIIDDLISSSKNQFYQNQSNNSAMDLSPYTREQSFTLSQHFLRRFKEAQQSLDQQKYDKMWLEKQEILHYFNSIIKYNSIGLTYNQTEVAKIIIKGTFDQMQGSESYKQELYPIRSTIHNQLTFKINGRDQEFEEYLIEKDNNKKYRKFLQIQLKLYANLCYGRNYECINKIKEIISFNALKHYIQMFENKIKNGQGDNDVLDDFSSSLYSIIYCTYLDKQPYIERKVPKLIHTYHIYNFQHRSYDNFKERSHLAQQDNIGFSNQQSLEKEVINKLNLENGGQSFDQVQSANNSPEPLLNINQQNENQYNIDISFSNSFQQKRQSSLQRSISQQSQEKMSVDQLKDDEKWLISNVKDFLKNLNGKQNRRANLIVKVVRLIQKLYSFESIKDKEDQREIFEALIWLFRSQFSLKKLNKINQDDNVESSQNHERRSKVLSEYSIQENVQVEKSEKVKKIVKKIPKIQDDQLLFYTQIKNLNEFIRLIDEEKSKDAKVKEEIKYNIQTKMTIMQIFKQYIDLRRENYLKSIIDFIIKILPDMENSDERKIKEKLENEIDILMPSNNLPDEPFQLKEKEDFDLLGVTSKFASGLVSGITNNLKDAVGKVIGSEQKEYVLSKEEQPSIHSLDFFLEKDDDNKKNEYQKDVKSSQKFIWMLLNTFLNSSDYKLNCSILKILFFNFSQCRNLIRSVKQCQIIIDRVDKNEEKIAKDLEERIKNFNIQCEKSETWFIEVTKKQNQETMKDVSSKLKDLNYMFFCPKLITNQQGNLIYEEKEKKPENIIMSRQFMIRNLDAHNSVITLIKDSLKIFKSFKEYDNTVEQQVIYIECFTFLKYFCIGGNKLNKKLLYNQIDFFMEMLNYLELGQTDLIIEIYKDNYKAITEVNDVTINAVLKKIMHFEDSQNQYEEREQKISQGHLPKYVDFFYQICIFKQVPVQQNIHKIIIALQDLANLQDFLFMEKVVNKNQSRNNQDQNRLYKDMKQKDEYQFCFDKLSVEQYGNNNIPYVYHSKVLELILLLLENSDQGAKYFVQKLKNLLPAKYLLREMTKKGDIFCSQDLPQFYCYTQIKRYCFKLFNIFYCNQEGLKEIQDMIKRMENMNQFIYIELFKVSEALYRYFNIQESKQKVINFKKREKNSNISNFDIDNILGENIIDKGEVDKMQEEKQKDYNQLVNLLVQQYPYLNEAKEKKLVKLSEYLNHLFNEVWPVISFLFKQIEEYKQAVEQSSYGGIQKEDFEQFKPYTQFKDWFLESVAILLMQSYNSCKNNDKVAVDIQKEVVIDEEVAGDFNRYIKSYQKDLGKSYEDIEIQQIFFAVKPKERLILNYQNQINYPSVENIINLPLQNILSSKNNNDQFVRKCLLNILINPKIKDNIVQERKKLIYCIQSIQNITENIDFLSLEFLLQKIIQYIPQCFQEFVKGHNKEDHNILIEILRFLHDFILYSQEDEEVDIENKNKINFNEDDEDTIKNLKIQQDTLGIQDIGDQKQDTRSRKNANDFTRKKHQNLLAKFNLPYILLETLCSDSNKVDYFQNHLCRKIFNSVIMLFIQLLDGGNLIVQEQLYSFFIKEENSEKFFEIIHQFLILKIQNKNSQKTTIFDQVEYELDHIDLVYRSKDKFVGILEILKLLQLVCENHNSNLQNYIRHQTKSRNNYNLIQDVIQVIDSQIRVSNKDNFKQININQQNIEVLCQAFETLTEFVQGPCKQNQLELAESPIIEIIAGILDLGLEKEKMGRGRRSTDIRNSQRHSSLNQLNNNKRQSLKYIYDENELKEQTQLKIINYLKQEVKSEYFKNLIQKKFSEANKQEDWMIQKAKYKSLITIESILEGNKVKKIVKKIEKGINMKLLNLNMLSTFNKFKIAKQKEIPYTEELFGRGDVEIEDIVKQNENENQSDKTNKKDVNLRQYCDKVIEIGFKCLILKNYYNNLTDESNYDKEENEGQKKDANDEDDEDEDLEDQDYEDLIDDEDEDESQSYYALKVENNDNQEQVNNGILKNKQPNSNQPQINHHDNAHSNQGNQEKYEIEQPQQDYIDLYQENTELNKRPDQVFFQKYLIELEINYQGQLSKVYFPKPPIANSLNQALVKRFELDAQRQSTKAKVLDLQQKSQLLISEMKYEYQFNNLLLMIIPKNQFLIKFLNTILKNKQKNQKNDDEDDEIQNQKNEEQLNVDLLETFNFWSFIFTIISNLCIILVLEENHTMNGQNIGSFLQNSYQFDEEPYVKIFVQFKQSDFIIVFYIFSIFAVIFQALAFFIYWYKNHQFLFSEYVFNNQKIVKQKQREIKYKQDKLDEENEQIQGKILRIWYNFLFYFQYKLYFQLNYELKYRLYSSYPQIIPFFSYQCLQLTITILSIINPIPCALMVLLYIFTRYPELKNILQAIYKPRKQILLTVALLCLSTYFFSLLYYYNFYQDFDPYCVSIWKCFTFILVQTFVAEGGFLGVIFPDYTDNWGFTLRIIADFAYVFFINILVTQILSGTIIDQFAQLREETQARQEDINTVCFICGQSVSELEKRKNKKGQSFRDHIELEHSKWNYINFMQYLDSKKETDLSGFESFVNQRRQNHDISWFPIRQDEEEDNKRQEGDDINFENIEQQIQLKKKKELGGLEQNWQLVGIKIEDINNRIIQVENELKKKTIKKKDD</sequence>
<dbReference type="InterPro" id="IPR014821">
    <property type="entry name" value="Ins145_P3_rcpt"/>
</dbReference>
<dbReference type="eggNOG" id="KOG3533">
    <property type="taxonomic scope" value="Eukaryota"/>
</dbReference>
<dbReference type="Pfam" id="PF08454">
    <property type="entry name" value="RIH_assoc"/>
    <property type="match status" value="1"/>
</dbReference>
<keyword evidence="6" id="KW-0675">Receptor</keyword>
<dbReference type="SUPFAM" id="SSF82109">
    <property type="entry name" value="MIR domain"/>
    <property type="match status" value="1"/>
</dbReference>
<keyword evidence="2" id="KW-0175">Coiled coil</keyword>
<dbReference type="InterPro" id="IPR035910">
    <property type="entry name" value="RyR/IP3R_RIH_dom_sf"/>
</dbReference>
<dbReference type="PANTHER" id="PTHR13715">
    <property type="entry name" value="RYANODINE RECEPTOR AND IP3 RECEPTOR"/>
    <property type="match status" value="1"/>
</dbReference>
<feature type="region of interest" description="Disordered" evidence="3">
    <location>
        <begin position="2764"/>
        <end position="2792"/>
    </location>
</feature>
<evidence type="ECO:0000259" key="5">
    <source>
        <dbReference type="PROSITE" id="PS50919"/>
    </source>
</evidence>
<dbReference type="Gene3D" id="2.80.10.50">
    <property type="match status" value="2"/>
</dbReference>
<keyword evidence="4" id="KW-0812">Transmembrane</keyword>
<feature type="transmembrane region" description="Helical" evidence="4">
    <location>
        <begin position="3004"/>
        <end position="3028"/>
    </location>
</feature>
<feature type="transmembrane region" description="Helical" evidence="4">
    <location>
        <begin position="3227"/>
        <end position="3250"/>
    </location>
</feature>
<evidence type="ECO:0000313" key="6">
    <source>
        <dbReference type="EMBL" id="EAR82298.2"/>
    </source>
</evidence>
<evidence type="ECO:0000256" key="3">
    <source>
        <dbReference type="SAM" id="MobiDB-lite"/>
    </source>
</evidence>
<evidence type="ECO:0000256" key="2">
    <source>
        <dbReference type="SAM" id="Coils"/>
    </source>
</evidence>
<dbReference type="InParanoid" id="Q22AH6"/>
<proteinExistence type="predicted"/>
<keyword evidence="7" id="KW-1185">Reference proteome</keyword>
<accession>Q22AH6</accession>
<dbReference type="PANTHER" id="PTHR13715:SF99">
    <property type="entry name" value="INOSITOL 1,4,5-TRISPHOSPHATE RECEPTOR-LIKE PROTEIN A"/>
    <property type="match status" value="1"/>
</dbReference>
<dbReference type="InterPro" id="IPR013662">
    <property type="entry name" value="RIH_assoc-dom"/>
</dbReference>
<gene>
    <name evidence="6" type="ORF">TTHERM_01205340</name>
</gene>
<dbReference type="GO" id="GO:0006816">
    <property type="term" value="P:calcium ion transport"/>
    <property type="evidence" value="ECO:0007669"/>
    <property type="project" value="InterPro"/>
</dbReference>
<feature type="transmembrane region" description="Helical" evidence="4">
    <location>
        <begin position="2947"/>
        <end position="2966"/>
    </location>
</feature>
<organism evidence="6 7">
    <name type="scientific">Tetrahymena thermophila (strain SB210)</name>
    <dbReference type="NCBI Taxonomy" id="312017"/>
    <lineage>
        <taxon>Eukaryota</taxon>
        <taxon>Sar</taxon>
        <taxon>Alveolata</taxon>
        <taxon>Ciliophora</taxon>
        <taxon>Intramacronucleata</taxon>
        <taxon>Oligohymenophorea</taxon>
        <taxon>Hymenostomatida</taxon>
        <taxon>Tetrahymenina</taxon>
        <taxon>Tetrahymenidae</taxon>
        <taxon>Tetrahymena</taxon>
    </lineage>
</organism>
<feature type="transmembrane region" description="Helical" evidence="4">
    <location>
        <begin position="3158"/>
        <end position="3178"/>
    </location>
</feature>
<keyword evidence="4" id="KW-0472">Membrane</keyword>
<dbReference type="KEGG" id="tet:TTHERM_01205340"/>
<evidence type="ECO:0000256" key="1">
    <source>
        <dbReference type="ARBA" id="ARBA00022737"/>
    </source>
</evidence>
<dbReference type="SUPFAM" id="SSF100909">
    <property type="entry name" value="IP3 receptor type 1 binding core, domain 2"/>
    <property type="match status" value="2"/>
</dbReference>
<dbReference type="InterPro" id="IPR036300">
    <property type="entry name" value="MIR_dom_sf"/>
</dbReference>
<dbReference type="InterPro" id="IPR016093">
    <property type="entry name" value="MIR_motif"/>
</dbReference>
<dbReference type="InterPro" id="IPR015925">
    <property type="entry name" value="Ryanodine_IP3_receptor"/>
</dbReference>
<feature type="domain" description="MIR" evidence="5">
    <location>
        <begin position="103"/>
        <end position="157"/>
    </location>
</feature>
<feature type="transmembrane region" description="Helical" evidence="4">
    <location>
        <begin position="3116"/>
        <end position="3138"/>
    </location>
</feature>
<keyword evidence="1" id="KW-0677">Repeat</keyword>